<organism evidence="7 8">
    <name type="scientific">Candidatus Kaiserbacteria bacterium RIFCSPHIGHO2_02_FULL_50_50</name>
    <dbReference type="NCBI Taxonomy" id="1798492"/>
    <lineage>
        <taxon>Bacteria</taxon>
        <taxon>Candidatus Kaiseribacteriota</taxon>
    </lineage>
</organism>
<dbReference type="Pfam" id="PF01509">
    <property type="entry name" value="TruB_N"/>
    <property type="match status" value="1"/>
</dbReference>
<evidence type="ECO:0000313" key="8">
    <source>
        <dbReference type="Proteomes" id="UP000178794"/>
    </source>
</evidence>
<dbReference type="SUPFAM" id="SSF55120">
    <property type="entry name" value="Pseudouridine synthase"/>
    <property type="match status" value="1"/>
</dbReference>
<dbReference type="GO" id="GO:0006400">
    <property type="term" value="P:tRNA modification"/>
    <property type="evidence" value="ECO:0007669"/>
    <property type="project" value="TreeGrafter"/>
</dbReference>
<sequence>MKIPKYIVLEKKVGETPLSCAETYRAQHPELAGVPLAYAGRLDPLASGKLLVLVGDECKQQEKYHGLDKEYVIDVVLGVGSDTGDVMGRLQPVEAPKAVPTALAFSELTEKLSGKTLSLPYPAFSAKTVQGKPLHTWAVEGRLHEITIPKQTAPLYAMSFLGMRTIPGYALAEVALAKMNTIPPVTDLRKALGNDFRRGDIREDWHQFAKAHDATPFVVATFRVSCGSGMYMRTLANEIAKHFGAIGLCLEIHRAKIGKLRTFLGFKFFQNI</sequence>
<protein>
    <recommendedName>
        <fullName evidence="3">tRNA pseudouridine(55) synthase</fullName>
        <ecNumber evidence="3">5.4.99.25</ecNumber>
    </recommendedName>
</protein>
<proteinExistence type="inferred from homology"/>
<dbReference type="GO" id="GO:1990481">
    <property type="term" value="P:mRNA pseudouridine synthesis"/>
    <property type="evidence" value="ECO:0007669"/>
    <property type="project" value="TreeGrafter"/>
</dbReference>
<dbReference type="STRING" id="1798492.A3C89_00900"/>
<comment type="caution">
    <text evidence="7">The sequence shown here is derived from an EMBL/GenBank/DDBJ whole genome shotgun (WGS) entry which is preliminary data.</text>
</comment>
<evidence type="ECO:0000256" key="5">
    <source>
        <dbReference type="ARBA" id="ARBA00023235"/>
    </source>
</evidence>
<dbReference type="InterPro" id="IPR020103">
    <property type="entry name" value="PsdUridine_synth_cat_dom_sf"/>
</dbReference>
<evidence type="ECO:0000259" key="6">
    <source>
        <dbReference type="Pfam" id="PF01509"/>
    </source>
</evidence>
<dbReference type="Proteomes" id="UP000178794">
    <property type="component" value="Unassembled WGS sequence"/>
</dbReference>
<gene>
    <name evidence="7" type="ORF">A3C89_00900</name>
</gene>
<dbReference type="EMBL" id="MFLF01000008">
    <property type="protein sequence ID" value="OGG60299.1"/>
    <property type="molecule type" value="Genomic_DNA"/>
</dbReference>
<evidence type="ECO:0000256" key="1">
    <source>
        <dbReference type="ARBA" id="ARBA00000385"/>
    </source>
</evidence>
<keyword evidence="5" id="KW-0413">Isomerase</keyword>
<dbReference type="Gene3D" id="3.30.2350.10">
    <property type="entry name" value="Pseudouridine synthase"/>
    <property type="match status" value="1"/>
</dbReference>
<name>A0A1F6DFU0_9BACT</name>
<dbReference type="PANTHER" id="PTHR13767">
    <property type="entry name" value="TRNA-PSEUDOURIDINE SYNTHASE"/>
    <property type="match status" value="1"/>
</dbReference>
<reference evidence="7 8" key="1">
    <citation type="journal article" date="2016" name="Nat. Commun.">
        <title>Thousands of microbial genomes shed light on interconnected biogeochemical processes in an aquifer system.</title>
        <authorList>
            <person name="Anantharaman K."/>
            <person name="Brown C.T."/>
            <person name="Hug L.A."/>
            <person name="Sharon I."/>
            <person name="Castelle C.J."/>
            <person name="Probst A.J."/>
            <person name="Thomas B.C."/>
            <person name="Singh A."/>
            <person name="Wilkins M.J."/>
            <person name="Karaoz U."/>
            <person name="Brodie E.L."/>
            <person name="Williams K.H."/>
            <person name="Hubbard S.S."/>
            <person name="Banfield J.F."/>
        </authorList>
    </citation>
    <scope>NUCLEOTIDE SEQUENCE [LARGE SCALE GENOMIC DNA]</scope>
</reference>
<dbReference type="EC" id="5.4.99.25" evidence="3"/>
<dbReference type="GO" id="GO:0160148">
    <property type="term" value="F:tRNA pseudouridine(55) synthase activity"/>
    <property type="evidence" value="ECO:0007669"/>
    <property type="project" value="UniProtKB-EC"/>
</dbReference>
<evidence type="ECO:0000256" key="4">
    <source>
        <dbReference type="ARBA" id="ARBA00022694"/>
    </source>
</evidence>
<comment type="similarity">
    <text evidence="2">Belongs to the pseudouridine synthase TruB family. Type 1 subfamily.</text>
</comment>
<dbReference type="InterPro" id="IPR014780">
    <property type="entry name" value="tRNA_psdUridine_synth_TruB"/>
</dbReference>
<accession>A0A1F6DFU0</accession>
<keyword evidence="4" id="KW-0819">tRNA processing</keyword>
<dbReference type="InterPro" id="IPR002501">
    <property type="entry name" value="PsdUridine_synth_N"/>
</dbReference>
<comment type="catalytic activity">
    <reaction evidence="1">
        <text>uridine(55) in tRNA = pseudouridine(55) in tRNA</text>
        <dbReference type="Rhea" id="RHEA:42532"/>
        <dbReference type="Rhea" id="RHEA-COMP:10101"/>
        <dbReference type="Rhea" id="RHEA-COMP:10102"/>
        <dbReference type="ChEBI" id="CHEBI:65314"/>
        <dbReference type="ChEBI" id="CHEBI:65315"/>
        <dbReference type="EC" id="5.4.99.25"/>
    </reaction>
</comment>
<feature type="domain" description="Pseudouridine synthase II N-terminal" evidence="6">
    <location>
        <begin position="37"/>
        <end position="164"/>
    </location>
</feature>
<evidence type="ECO:0000256" key="3">
    <source>
        <dbReference type="ARBA" id="ARBA00012787"/>
    </source>
</evidence>
<dbReference type="PANTHER" id="PTHR13767:SF2">
    <property type="entry name" value="PSEUDOURIDYLATE SYNTHASE TRUB1"/>
    <property type="match status" value="1"/>
</dbReference>
<dbReference type="AlphaFoldDB" id="A0A1F6DFU0"/>
<evidence type="ECO:0000256" key="2">
    <source>
        <dbReference type="ARBA" id="ARBA00005642"/>
    </source>
</evidence>
<evidence type="ECO:0000313" key="7">
    <source>
        <dbReference type="EMBL" id="OGG60299.1"/>
    </source>
</evidence>
<dbReference type="GO" id="GO:0003723">
    <property type="term" value="F:RNA binding"/>
    <property type="evidence" value="ECO:0007669"/>
    <property type="project" value="InterPro"/>
</dbReference>